<dbReference type="RefSeq" id="WP_377824831.1">
    <property type="nucleotide sequence ID" value="NZ_JBHSWJ010000002.1"/>
</dbReference>
<evidence type="ECO:0000259" key="22">
    <source>
        <dbReference type="PROSITE" id="PS51462"/>
    </source>
</evidence>
<comment type="catalytic activity">
    <reaction evidence="18">
        <text>N(6)-methyl-ATP + H2O = N(6)-methyl-AMP + diphosphate + H(+)</text>
        <dbReference type="Rhea" id="RHEA:67608"/>
        <dbReference type="ChEBI" id="CHEBI:15377"/>
        <dbReference type="ChEBI" id="CHEBI:15378"/>
        <dbReference type="ChEBI" id="CHEBI:33019"/>
        <dbReference type="ChEBI" id="CHEBI:144842"/>
        <dbReference type="ChEBI" id="CHEBI:172873"/>
    </reaction>
    <physiologicalReaction direction="left-to-right" evidence="18">
        <dbReference type="Rhea" id="RHEA:67609"/>
    </physiologicalReaction>
</comment>
<evidence type="ECO:0000256" key="8">
    <source>
        <dbReference type="ARBA" id="ARBA00024459"/>
    </source>
</evidence>
<comment type="caution">
    <text evidence="23">The sequence shown here is derived from an EMBL/GenBank/DDBJ whole genome shotgun (WGS) entry which is preliminary data.</text>
</comment>
<comment type="function">
    <text evidence="21">Oxidized purine nucleoside triphosphate hydrolase which is a prominent sanitizer of the oxidized nucleotide pool. Catalyzes the hydrolysis of 2-oxo-dATP (2-hydroxy-dATP) into 2-oxo-dAMP. Also has a significant hydrolase activity toward 2-oxo-ATP, 8-oxo-dGTP and 8-oxo-dATP. Through the hydrolysis of oxidized purine nucleoside triphosphates, prevents their incorporation into DNA and the subsequent transversions A:T to C:G and G:C to T:A. Also catalyzes the hydrolysis of methylated purine nucleoside triphosphate preventing their integration into DNA. Through this antimutagenic activity protects cells from oxidative stress.</text>
</comment>
<dbReference type="InterPro" id="IPR015797">
    <property type="entry name" value="NUDIX_hydrolase-like_dom_sf"/>
</dbReference>
<keyword evidence="4" id="KW-0479">Metal-binding</keyword>
<keyword evidence="6" id="KW-0460">Magnesium</keyword>
<evidence type="ECO:0000256" key="2">
    <source>
        <dbReference type="ARBA" id="ARBA00005582"/>
    </source>
</evidence>
<keyword evidence="24" id="KW-1185">Reference proteome</keyword>
<evidence type="ECO:0000256" key="13">
    <source>
        <dbReference type="ARBA" id="ARBA00029673"/>
    </source>
</evidence>
<comment type="catalytic activity">
    <reaction evidence="7">
        <text>8-oxo-dATP + H2O = 8-oxo-dAMP + diphosphate + H(+)</text>
        <dbReference type="Rhea" id="RHEA:65396"/>
        <dbReference type="ChEBI" id="CHEBI:15377"/>
        <dbReference type="ChEBI" id="CHEBI:15378"/>
        <dbReference type="ChEBI" id="CHEBI:33019"/>
        <dbReference type="ChEBI" id="CHEBI:71361"/>
        <dbReference type="ChEBI" id="CHEBI:172871"/>
    </reaction>
    <physiologicalReaction direction="left-to-right" evidence="7">
        <dbReference type="Rhea" id="RHEA:65397"/>
    </physiologicalReaction>
</comment>
<dbReference type="CDD" id="cd03427">
    <property type="entry name" value="NUDIX_MTH1_Nudt1"/>
    <property type="match status" value="1"/>
</dbReference>
<dbReference type="InterPro" id="IPR020084">
    <property type="entry name" value="NUDIX_hydrolase_CS"/>
</dbReference>
<dbReference type="EC" id="3.6.1.56" evidence="11"/>
<proteinExistence type="inferred from homology"/>
<gene>
    <name evidence="23" type="ORF">ACFQBT_17960</name>
</gene>
<comment type="catalytic activity">
    <reaction evidence="20">
        <text>N(6)-methyl-dATP + H2O = N(6)-methyl-dAMP + diphosphate + H(+)</text>
        <dbReference type="Rhea" id="RHEA:67604"/>
        <dbReference type="ChEBI" id="CHEBI:15377"/>
        <dbReference type="ChEBI" id="CHEBI:15378"/>
        <dbReference type="ChEBI" id="CHEBI:33019"/>
        <dbReference type="ChEBI" id="CHEBI:169976"/>
        <dbReference type="ChEBI" id="CHEBI:172872"/>
    </reaction>
    <physiologicalReaction direction="left-to-right" evidence="20">
        <dbReference type="Rhea" id="RHEA:67605"/>
    </physiologicalReaction>
</comment>
<protein>
    <recommendedName>
        <fullName evidence="12">Oxidized purine nucleoside triphosphate hydrolase</fullName>
        <ecNumber evidence="11">3.6.1.56</ecNumber>
    </recommendedName>
    <alternativeName>
        <fullName evidence="16">2-hydroxy-dATP diphosphatase</fullName>
    </alternativeName>
    <alternativeName>
        <fullName evidence="15">7,8-dihydro-8-oxoguanine triphosphatase</fullName>
    </alternativeName>
    <alternativeName>
        <fullName evidence="14">8-oxo-dGTPase</fullName>
    </alternativeName>
    <alternativeName>
        <fullName evidence="17">Methylated purine nucleoside triphosphate hydrolase</fullName>
    </alternativeName>
    <alternativeName>
        <fullName evidence="13">Nucleoside diphosphate-linked moiety X motif 1</fullName>
    </alternativeName>
</protein>
<dbReference type="InterPro" id="IPR003563">
    <property type="entry name" value="8ODP"/>
</dbReference>
<dbReference type="PROSITE" id="PS51462">
    <property type="entry name" value="NUDIX"/>
    <property type="match status" value="1"/>
</dbReference>
<evidence type="ECO:0000256" key="12">
    <source>
        <dbReference type="ARBA" id="ARBA00026218"/>
    </source>
</evidence>
<dbReference type="PANTHER" id="PTHR43758">
    <property type="entry name" value="7,8-DIHYDRO-8-OXOGUANINE TRIPHOSPHATASE"/>
    <property type="match status" value="1"/>
</dbReference>
<reference evidence="24" key="1">
    <citation type="journal article" date="2019" name="Int. J. Syst. Evol. Microbiol.">
        <title>The Global Catalogue of Microorganisms (GCM) 10K type strain sequencing project: providing services to taxonomists for standard genome sequencing and annotation.</title>
        <authorList>
            <consortium name="The Broad Institute Genomics Platform"/>
            <consortium name="The Broad Institute Genome Sequencing Center for Infectious Disease"/>
            <person name="Wu L."/>
            <person name="Ma J."/>
        </authorList>
    </citation>
    <scope>NUCLEOTIDE SEQUENCE [LARGE SCALE GENOMIC DNA]</scope>
    <source>
        <strain evidence="24">NBRC 106593</strain>
    </source>
</reference>
<evidence type="ECO:0000313" key="23">
    <source>
        <dbReference type="EMBL" id="MFC6715602.1"/>
    </source>
</evidence>
<dbReference type="SUPFAM" id="SSF55811">
    <property type="entry name" value="Nudix"/>
    <property type="match status" value="1"/>
</dbReference>
<accession>A0ABW2AX16</accession>
<name>A0ABW2AX16_9MICO</name>
<dbReference type="EMBL" id="JBHSWJ010000002">
    <property type="protein sequence ID" value="MFC6715602.1"/>
    <property type="molecule type" value="Genomic_DNA"/>
</dbReference>
<comment type="similarity">
    <text evidence="2">Belongs to the Nudix hydrolase family.</text>
</comment>
<organism evidence="23 24">
    <name type="scientific">Branchiibius cervicis</name>
    <dbReference type="NCBI Taxonomy" id="908252"/>
    <lineage>
        <taxon>Bacteria</taxon>
        <taxon>Bacillati</taxon>
        <taxon>Actinomycetota</taxon>
        <taxon>Actinomycetes</taxon>
        <taxon>Micrococcales</taxon>
        <taxon>Dermacoccaceae</taxon>
        <taxon>Branchiibius</taxon>
    </lineage>
</organism>
<sequence>MPRLRTCLILPLRDDRVLLGHKLRGFGAGKITGIGGKVEPGESLVRAAVRELEEEAGLSADPADADLAAYLDFRFPHRPEWDMVSHVFVVRRWTGQVRGCDEIRPEWFPVQAPPFSQMWDENRVWLPHVLRGERVHLAATYGADNDHLTAVNLQVVQEVDATM</sequence>
<evidence type="ECO:0000256" key="21">
    <source>
        <dbReference type="ARBA" id="ARBA00053094"/>
    </source>
</evidence>
<evidence type="ECO:0000256" key="5">
    <source>
        <dbReference type="ARBA" id="ARBA00022801"/>
    </source>
</evidence>
<keyword evidence="5" id="KW-0378">Hydrolase</keyword>
<evidence type="ECO:0000256" key="18">
    <source>
        <dbReference type="ARBA" id="ARBA00048002"/>
    </source>
</evidence>
<evidence type="ECO:0000256" key="10">
    <source>
        <dbReference type="ARBA" id="ARBA00024596"/>
    </source>
</evidence>
<dbReference type="InterPro" id="IPR000086">
    <property type="entry name" value="NUDIX_hydrolase_dom"/>
</dbReference>
<evidence type="ECO:0000256" key="9">
    <source>
        <dbReference type="ARBA" id="ARBA00024486"/>
    </source>
</evidence>
<dbReference type="Pfam" id="PF00293">
    <property type="entry name" value="NUDIX"/>
    <property type="match status" value="1"/>
</dbReference>
<evidence type="ECO:0000256" key="7">
    <source>
        <dbReference type="ARBA" id="ARBA00024448"/>
    </source>
</evidence>
<evidence type="ECO:0000256" key="16">
    <source>
        <dbReference type="ARBA" id="ARBA00031927"/>
    </source>
</evidence>
<evidence type="ECO:0000313" key="24">
    <source>
        <dbReference type="Proteomes" id="UP001596356"/>
    </source>
</evidence>
<evidence type="ECO:0000256" key="19">
    <source>
        <dbReference type="ARBA" id="ARBA00048894"/>
    </source>
</evidence>
<dbReference type="Proteomes" id="UP001596356">
    <property type="component" value="Unassembled WGS sequence"/>
</dbReference>
<evidence type="ECO:0000256" key="17">
    <source>
        <dbReference type="ARBA" id="ARBA00032071"/>
    </source>
</evidence>
<comment type="catalytic activity">
    <reaction evidence="10">
        <text>2-oxo-ATP + H2O = 2-oxo-AMP + diphosphate + H(+)</text>
        <dbReference type="Rhea" id="RHEA:67392"/>
        <dbReference type="ChEBI" id="CHEBI:15377"/>
        <dbReference type="ChEBI" id="CHEBI:15378"/>
        <dbReference type="ChEBI" id="CHEBI:33019"/>
        <dbReference type="ChEBI" id="CHEBI:71395"/>
        <dbReference type="ChEBI" id="CHEBI:172878"/>
    </reaction>
    <physiologicalReaction direction="left-to-right" evidence="10">
        <dbReference type="Rhea" id="RHEA:67393"/>
    </physiologicalReaction>
</comment>
<evidence type="ECO:0000256" key="4">
    <source>
        <dbReference type="ARBA" id="ARBA00022723"/>
    </source>
</evidence>
<dbReference type="PRINTS" id="PR01403">
    <property type="entry name" value="8OXTPHPHTASE"/>
</dbReference>
<comment type="cofactor">
    <cofactor evidence="1">
        <name>Mg(2+)</name>
        <dbReference type="ChEBI" id="CHEBI:18420"/>
    </cofactor>
</comment>
<evidence type="ECO:0000256" key="11">
    <source>
        <dbReference type="ARBA" id="ARBA00026103"/>
    </source>
</evidence>
<dbReference type="Gene3D" id="3.90.79.10">
    <property type="entry name" value="Nucleoside Triphosphate Pyrophosphohydrolase"/>
    <property type="match status" value="1"/>
</dbReference>
<comment type="catalytic activity">
    <reaction evidence="8">
        <text>2-oxo-dATP + H2O = 2-oxo-dAMP + diphosphate + H(+)</text>
        <dbReference type="Rhea" id="RHEA:31583"/>
        <dbReference type="ChEBI" id="CHEBI:15377"/>
        <dbReference type="ChEBI" id="CHEBI:15378"/>
        <dbReference type="ChEBI" id="CHEBI:33019"/>
        <dbReference type="ChEBI" id="CHEBI:63212"/>
        <dbReference type="ChEBI" id="CHEBI:77897"/>
        <dbReference type="EC" id="3.6.1.56"/>
    </reaction>
    <physiologicalReaction direction="left-to-right" evidence="8">
        <dbReference type="Rhea" id="RHEA:31584"/>
    </physiologicalReaction>
</comment>
<comment type="catalytic activity">
    <reaction evidence="9">
        <text>8-oxo-dGTP + H2O = 8-oxo-dGMP + diphosphate + H(+)</text>
        <dbReference type="Rhea" id="RHEA:31575"/>
        <dbReference type="ChEBI" id="CHEBI:15377"/>
        <dbReference type="ChEBI" id="CHEBI:15378"/>
        <dbReference type="ChEBI" id="CHEBI:33019"/>
        <dbReference type="ChEBI" id="CHEBI:63224"/>
        <dbReference type="ChEBI" id="CHEBI:77896"/>
    </reaction>
    <physiologicalReaction direction="left-to-right" evidence="9">
        <dbReference type="Rhea" id="RHEA:31576"/>
    </physiologicalReaction>
</comment>
<evidence type="ECO:0000256" key="3">
    <source>
        <dbReference type="ARBA" id="ARBA00011245"/>
    </source>
</evidence>
<evidence type="ECO:0000256" key="1">
    <source>
        <dbReference type="ARBA" id="ARBA00001946"/>
    </source>
</evidence>
<evidence type="ECO:0000256" key="20">
    <source>
        <dbReference type="ARBA" id="ARBA00049032"/>
    </source>
</evidence>
<evidence type="ECO:0000256" key="15">
    <source>
        <dbReference type="ARBA" id="ARBA00030682"/>
    </source>
</evidence>
<dbReference type="PANTHER" id="PTHR43758:SF2">
    <property type="entry name" value="OXIDIZED PURINE NUCLEOSIDE TRIPHOSPHATE HYDROLASE"/>
    <property type="match status" value="1"/>
</dbReference>
<dbReference type="PROSITE" id="PS00893">
    <property type="entry name" value="NUDIX_BOX"/>
    <property type="match status" value="1"/>
</dbReference>
<evidence type="ECO:0000256" key="14">
    <source>
        <dbReference type="ARBA" id="ARBA00030634"/>
    </source>
</evidence>
<feature type="domain" description="Nudix hydrolase" evidence="22">
    <location>
        <begin position="2"/>
        <end position="131"/>
    </location>
</feature>
<comment type="subunit">
    <text evidence="3">Monomer.</text>
</comment>
<comment type="catalytic activity">
    <reaction evidence="19">
        <text>O(6)-methyl-dGTP + H2O = O(6)-methyl-dGMP + diphosphate + H(+)</text>
        <dbReference type="Rhea" id="RHEA:67600"/>
        <dbReference type="ChEBI" id="CHEBI:15377"/>
        <dbReference type="ChEBI" id="CHEBI:15378"/>
        <dbReference type="ChEBI" id="CHEBI:33019"/>
        <dbReference type="ChEBI" id="CHEBI:169974"/>
        <dbReference type="ChEBI" id="CHEBI:169975"/>
    </reaction>
    <physiologicalReaction direction="left-to-right" evidence="19">
        <dbReference type="Rhea" id="RHEA:67601"/>
    </physiologicalReaction>
</comment>
<evidence type="ECO:0000256" key="6">
    <source>
        <dbReference type="ARBA" id="ARBA00022842"/>
    </source>
</evidence>